<dbReference type="Gene3D" id="3.40.309.10">
    <property type="entry name" value="Aldehyde Dehydrogenase, Chain A, domain 2"/>
    <property type="match status" value="1"/>
</dbReference>
<sequence length="483" mass="52153">MGSIDVDKPQFADVPLWIDNHPVTTSNKFEVRNSTTQKVVWTASGADVDLAKKAVDSASKAFPAWAQTHPTERRRILFKAAEIFRLRKDEIIDVMVQETNCTREWATGINLNFGTALLEELGCMATSCATGSLPTTESRDRLALVYKEPYGVVLGIAPWNAAFILAIRAVATPILCGNTAVLKASELSPRTHHFIGEIFQEAGLPAGVLNIVHHSREKAAEVIEAMIAHPSVRKINFTGSTAVGKIIAKTAGLHLKPVLMELGGKSSCIVLEDADLTKAAKAIVLGAFLNHGQVCMGTERVIVLRSVAEDFRRLLVKEAQSFPAGKAVTVSGAQKTESLIVSAVRQGAHLEFGTPNVTVAALQPTIVSGVTKEMDLFYNETFGPTVTLLVVDTVDEAISQANDTAYGLSASIFSRDVPKAVRCARRIETGACHINAMTIHDEPWLPHGGSKESGFGRFNGQWGLDEFLQTKTITITDEPSDVI</sequence>
<reference evidence="5" key="1">
    <citation type="submission" date="2022-10" db="EMBL/GenBank/DDBJ databases">
        <title>Culturing micro-colonial fungi from biological soil crusts in the Mojave desert and describing Neophaeococcomyces mojavensis, and introducing the new genera and species Taxawa tesnikishii.</title>
        <authorList>
            <person name="Kurbessoian T."/>
            <person name="Stajich J.E."/>
        </authorList>
    </citation>
    <scope>NUCLEOTIDE SEQUENCE</scope>
    <source>
        <strain evidence="5">TK_35</strain>
    </source>
</reference>
<dbReference type="FunFam" id="3.40.605.10:FF:000063">
    <property type="entry name" value="Succinate-semialdehyde dehydrogenase, mitochondrial"/>
    <property type="match status" value="1"/>
</dbReference>
<proteinExistence type="inferred from homology"/>
<evidence type="ECO:0000313" key="5">
    <source>
        <dbReference type="EMBL" id="KAJ9645509.1"/>
    </source>
</evidence>
<evidence type="ECO:0000256" key="1">
    <source>
        <dbReference type="ARBA" id="ARBA00009986"/>
    </source>
</evidence>
<dbReference type="Proteomes" id="UP001172681">
    <property type="component" value="Unassembled WGS sequence"/>
</dbReference>
<dbReference type="Gene3D" id="3.40.605.10">
    <property type="entry name" value="Aldehyde Dehydrogenase, Chain A, domain 1"/>
    <property type="match status" value="1"/>
</dbReference>
<dbReference type="CDD" id="cd07105">
    <property type="entry name" value="ALDH_SaliADH"/>
    <property type="match status" value="1"/>
</dbReference>
<dbReference type="InterPro" id="IPR016162">
    <property type="entry name" value="Ald_DH_N"/>
</dbReference>
<evidence type="ECO:0000256" key="3">
    <source>
        <dbReference type="ARBA" id="ARBA00023027"/>
    </source>
</evidence>
<dbReference type="InterPro" id="IPR016160">
    <property type="entry name" value="Ald_DH_CS_CYS"/>
</dbReference>
<name>A0AA38YDM5_9EURO</name>
<feature type="domain" description="Aldehyde dehydrogenase" evidence="4">
    <location>
        <begin position="26"/>
        <end position="473"/>
    </location>
</feature>
<dbReference type="SUPFAM" id="SSF53720">
    <property type="entry name" value="ALDH-like"/>
    <property type="match status" value="1"/>
</dbReference>
<keyword evidence="6" id="KW-1185">Reference proteome</keyword>
<comment type="similarity">
    <text evidence="1">Belongs to the aldehyde dehydrogenase family.</text>
</comment>
<dbReference type="GO" id="GO:0016620">
    <property type="term" value="F:oxidoreductase activity, acting on the aldehyde or oxo group of donors, NAD or NADP as acceptor"/>
    <property type="evidence" value="ECO:0007669"/>
    <property type="project" value="InterPro"/>
</dbReference>
<evidence type="ECO:0000259" key="4">
    <source>
        <dbReference type="Pfam" id="PF00171"/>
    </source>
</evidence>
<accession>A0AA38YDM5</accession>
<dbReference type="AlphaFoldDB" id="A0AA38YDM5"/>
<dbReference type="PANTHER" id="PTHR42986:SF1">
    <property type="entry name" value="BENZALDEHYDE DEHYDROGENASE YFMT"/>
    <property type="match status" value="1"/>
</dbReference>
<dbReference type="PANTHER" id="PTHR42986">
    <property type="entry name" value="BENZALDEHYDE DEHYDROGENASE YFMT"/>
    <property type="match status" value="1"/>
</dbReference>
<dbReference type="InterPro" id="IPR016161">
    <property type="entry name" value="Ald_DH/histidinol_DH"/>
</dbReference>
<keyword evidence="2" id="KW-0560">Oxidoreductase</keyword>
<gene>
    <name evidence="5" type="ORF">H2204_001089</name>
</gene>
<protein>
    <recommendedName>
        <fullName evidence="4">Aldehyde dehydrogenase domain-containing protein</fullName>
    </recommendedName>
</protein>
<dbReference type="InterPro" id="IPR015590">
    <property type="entry name" value="Aldehyde_DH_dom"/>
</dbReference>
<dbReference type="EMBL" id="JAPDRN010000004">
    <property type="protein sequence ID" value="KAJ9645509.1"/>
    <property type="molecule type" value="Genomic_DNA"/>
</dbReference>
<keyword evidence="3" id="KW-0520">NAD</keyword>
<dbReference type="Pfam" id="PF00171">
    <property type="entry name" value="Aldedh"/>
    <property type="match status" value="1"/>
</dbReference>
<organism evidence="5 6">
    <name type="scientific">Knufia peltigerae</name>
    <dbReference type="NCBI Taxonomy" id="1002370"/>
    <lineage>
        <taxon>Eukaryota</taxon>
        <taxon>Fungi</taxon>
        <taxon>Dikarya</taxon>
        <taxon>Ascomycota</taxon>
        <taxon>Pezizomycotina</taxon>
        <taxon>Eurotiomycetes</taxon>
        <taxon>Chaetothyriomycetidae</taxon>
        <taxon>Chaetothyriales</taxon>
        <taxon>Trichomeriaceae</taxon>
        <taxon>Knufia</taxon>
    </lineage>
</organism>
<dbReference type="InterPro" id="IPR016163">
    <property type="entry name" value="Ald_DH_C"/>
</dbReference>
<evidence type="ECO:0000313" key="6">
    <source>
        <dbReference type="Proteomes" id="UP001172681"/>
    </source>
</evidence>
<evidence type="ECO:0000256" key="2">
    <source>
        <dbReference type="ARBA" id="ARBA00023002"/>
    </source>
</evidence>
<dbReference type="PROSITE" id="PS00070">
    <property type="entry name" value="ALDEHYDE_DEHYDR_CYS"/>
    <property type="match status" value="1"/>
</dbReference>
<comment type="caution">
    <text evidence="5">The sequence shown here is derived from an EMBL/GenBank/DDBJ whole genome shotgun (WGS) entry which is preliminary data.</text>
</comment>